<accession>A0A9W6UNA8</accession>
<sequence>MSLPPRVLVHETRAARVLPAPSPLHVVAETLDTVRAELRAASRPAADAAVTVDAAGALVVEYVLDPRDAQ</sequence>
<dbReference type="EMBL" id="BSRX01000009">
    <property type="protein sequence ID" value="GLW53952.1"/>
    <property type="molecule type" value="Genomic_DNA"/>
</dbReference>
<reference evidence="1" key="1">
    <citation type="submission" date="2023-02" db="EMBL/GenBank/DDBJ databases">
        <title>Kitasatospora phosalacinea NBRC 14362.</title>
        <authorList>
            <person name="Ichikawa N."/>
            <person name="Sato H."/>
            <person name="Tonouchi N."/>
        </authorList>
    </citation>
    <scope>NUCLEOTIDE SEQUENCE</scope>
    <source>
        <strain evidence="1">NBRC 14362</strain>
    </source>
</reference>
<organism evidence="1 2">
    <name type="scientific">Kitasatospora phosalacinea</name>
    <dbReference type="NCBI Taxonomy" id="2065"/>
    <lineage>
        <taxon>Bacteria</taxon>
        <taxon>Bacillati</taxon>
        <taxon>Actinomycetota</taxon>
        <taxon>Actinomycetes</taxon>
        <taxon>Kitasatosporales</taxon>
        <taxon>Streptomycetaceae</taxon>
        <taxon>Kitasatospora</taxon>
    </lineage>
</organism>
<dbReference type="AlphaFoldDB" id="A0A9W6UNA8"/>
<comment type="caution">
    <text evidence="1">The sequence shown here is derived from an EMBL/GenBank/DDBJ whole genome shotgun (WGS) entry which is preliminary data.</text>
</comment>
<proteinExistence type="predicted"/>
<evidence type="ECO:0000313" key="1">
    <source>
        <dbReference type="EMBL" id="GLW53952.1"/>
    </source>
</evidence>
<name>A0A9W6UNA8_9ACTN</name>
<protein>
    <submittedName>
        <fullName evidence="1">Uncharacterized protein</fullName>
    </submittedName>
</protein>
<evidence type="ECO:0000313" key="2">
    <source>
        <dbReference type="Proteomes" id="UP001165143"/>
    </source>
</evidence>
<dbReference type="Proteomes" id="UP001165143">
    <property type="component" value="Unassembled WGS sequence"/>
</dbReference>
<dbReference type="RefSeq" id="WP_158715042.1">
    <property type="nucleotide sequence ID" value="NZ_BSRX01000009.1"/>
</dbReference>
<gene>
    <name evidence="1" type="ORF">Kpho01_19630</name>
</gene>